<name>A0A1W4X1K3_AGRPL</name>
<organism evidence="2 3">
    <name type="scientific">Agrilus planipennis</name>
    <name type="common">Emerald ash borer</name>
    <name type="synonym">Agrilus marcopoli</name>
    <dbReference type="NCBI Taxonomy" id="224129"/>
    <lineage>
        <taxon>Eukaryota</taxon>
        <taxon>Metazoa</taxon>
        <taxon>Ecdysozoa</taxon>
        <taxon>Arthropoda</taxon>
        <taxon>Hexapoda</taxon>
        <taxon>Insecta</taxon>
        <taxon>Pterygota</taxon>
        <taxon>Neoptera</taxon>
        <taxon>Endopterygota</taxon>
        <taxon>Coleoptera</taxon>
        <taxon>Polyphaga</taxon>
        <taxon>Elateriformia</taxon>
        <taxon>Buprestoidea</taxon>
        <taxon>Buprestidae</taxon>
        <taxon>Agrilinae</taxon>
        <taxon>Agrilus</taxon>
    </lineage>
</organism>
<dbReference type="GO" id="GO:0036064">
    <property type="term" value="C:ciliary basal body"/>
    <property type="evidence" value="ECO:0007669"/>
    <property type="project" value="TreeGrafter"/>
</dbReference>
<dbReference type="GO" id="GO:0005813">
    <property type="term" value="C:centrosome"/>
    <property type="evidence" value="ECO:0007669"/>
    <property type="project" value="TreeGrafter"/>
</dbReference>
<feature type="coiled-coil region" evidence="1">
    <location>
        <begin position="18"/>
        <end position="87"/>
    </location>
</feature>
<dbReference type="PANTHER" id="PTHR28661">
    <property type="entry name" value="SJOEGREN SYNDROME NUCLEAR AUTOANTIGEN 1"/>
    <property type="match status" value="1"/>
</dbReference>
<dbReference type="Proteomes" id="UP000192223">
    <property type="component" value="Unplaced"/>
</dbReference>
<protein>
    <submittedName>
        <fullName evidence="3">Uncharacterized protein LOC108737956</fullName>
    </submittedName>
</protein>
<dbReference type="AlphaFoldDB" id="A0A1W4X1K3"/>
<dbReference type="InterPro" id="IPR033362">
    <property type="entry name" value="SSNA1_fam"/>
</dbReference>
<dbReference type="RefSeq" id="XP_018326657.1">
    <property type="nucleotide sequence ID" value="XM_018471155.2"/>
</dbReference>
<dbReference type="PANTHER" id="PTHR28661:SF1">
    <property type="entry name" value="MICROTUBULE NUCLEATION FACTOR SSNA1"/>
    <property type="match status" value="1"/>
</dbReference>
<evidence type="ECO:0000256" key="1">
    <source>
        <dbReference type="SAM" id="Coils"/>
    </source>
</evidence>
<keyword evidence="1" id="KW-0175">Coiled coil</keyword>
<dbReference type="KEGG" id="apln:108737956"/>
<dbReference type="OrthoDB" id="295355at2759"/>
<evidence type="ECO:0000313" key="3">
    <source>
        <dbReference type="RefSeq" id="XP_018326657.1"/>
    </source>
</evidence>
<dbReference type="GeneID" id="108737956"/>
<sequence length="202" mass="22749">MSNCQDLKVNIDLIVKCIEELKLQRSELSLLIEKQLKEKNCLEAEIERITYKLGLLSKNLCQRIATKEEYDKTIKDAEEMYNHLTASSSALLQNVTKNSTQLQEAMDKKVGSDSIINVFEEVMKTSDMVIQSPTKLATDAHLSEIPNVSGHPRNVPEITTQNQLVVESTENTSDLDDDFDFALALRKENEALNEAKESDADT</sequence>
<reference evidence="3" key="1">
    <citation type="submission" date="2025-08" db="UniProtKB">
        <authorList>
            <consortium name="RefSeq"/>
        </authorList>
    </citation>
    <scope>IDENTIFICATION</scope>
    <source>
        <tissue evidence="3">Entire body</tissue>
    </source>
</reference>
<accession>A0A1W4X1K3</accession>
<evidence type="ECO:0000313" key="2">
    <source>
        <dbReference type="Proteomes" id="UP000192223"/>
    </source>
</evidence>
<dbReference type="InParanoid" id="A0A1W4X1K3"/>
<proteinExistence type="predicted"/>
<gene>
    <name evidence="3" type="primary">LOC108737956</name>
</gene>
<dbReference type="STRING" id="224129.A0A1W4X1K3"/>
<keyword evidence="2" id="KW-1185">Reference proteome</keyword>